<evidence type="ECO:0000256" key="7">
    <source>
        <dbReference type="ARBA" id="ARBA00022833"/>
    </source>
</evidence>
<dbReference type="SUPFAM" id="SSF51069">
    <property type="entry name" value="Carbonic anhydrase"/>
    <property type="match status" value="1"/>
</dbReference>
<accession>A0A813TWQ2</accession>
<evidence type="ECO:0000256" key="1">
    <source>
        <dbReference type="ARBA" id="ARBA00001947"/>
    </source>
</evidence>
<comment type="similarity">
    <text evidence="3">Belongs to the alpha-carbonic anhydrase family.</text>
</comment>
<evidence type="ECO:0000313" key="13">
    <source>
        <dbReference type="Proteomes" id="UP000663828"/>
    </source>
</evidence>
<dbReference type="GO" id="GO:0004089">
    <property type="term" value="F:carbonate dehydratase activity"/>
    <property type="evidence" value="ECO:0007669"/>
    <property type="project" value="UniProtKB-EC"/>
</dbReference>
<reference evidence="11" key="1">
    <citation type="submission" date="2021-02" db="EMBL/GenBank/DDBJ databases">
        <authorList>
            <person name="Nowell W R."/>
        </authorList>
    </citation>
    <scope>NUCLEOTIDE SEQUENCE</scope>
</reference>
<evidence type="ECO:0000256" key="6">
    <source>
        <dbReference type="ARBA" id="ARBA00022723"/>
    </source>
</evidence>
<dbReference type="Gene3D" id="3.10.200.10">
    <property type="entry name" value="Alpha carbonic anhydrase"/>
    <property type="match status" value="1"/>
</dbReference>
<evidence type="ECO:0000259" key="10">
    <source>
        <dbReference type="PROSITE" id="PS51144"/>
    </source>
</evidence>
<organism evidence="11 14">
    <name type="scientific">Adineta ricciae</name>
    <name type="common">Rotifer</name>
    <dbReference type="NCBI Taxonomy" id="249248"/>
    <lineage>
        <taxon>Eukaryota</taxon>
        <taxon>Metazoa</taxon>
        <taxon>Spiralia</taxon>
        <taxon>Gnathifera</taxon>
        <taxon>Rotifera</taxon>
        <taxon>Eurotatoria</taxon>
        <taxon>Bdelloidea</taxon>
        <taxon>Adinetida</taxon>
        <taxon>Adinetidae</taxon>
        <taxon>Adineta</taxon>
    </lineage>
</organism>
<name>A0A813TWQ2_ADIRI</name>
<evidence type="ECO:0000256" key="2">
    <source>
        <dbReference type="ARBA" id="ARBA00004498"/>
    </source>
</evidence>
<proteinExistence type="inferred from homology"/>
<feature type="domain" description="Alpha-carbonic anhydrase" evidence="10">
    <location>
        <begin position="91"/>
        <end position="356"/>
    </location>
</feature>
<comment type="caution">
    <text evidence="11">The sequence shown here is derived from an EMBL/GenBank/DDBJ whole genome shotgun (WGS) entry which is preliminary data.</text>
</comment>
<dbReference type="InterPro" id="IPR023561">
    <property type="entry name" value="Carbonic_anhydrase_a-class"/>
</dbReference>
<keyword evidence="13" id="KW-1185">Reference proteome</keyword>
<dbReference type="EMBL" id="CAJNOJ010000016">
    <property type="protein sequence ID" value="CAF0817468.1"/>
    <property type="molecule type" value="Genomic_DNA"/>
</dbReference>
<keyword evidence="8" id="KW-0456">Lyase</keyword>
<comment type="cofactor">
    <cofactor evidence="1">
        <name>Zn(2+)</name>
        <dbReference type="ChEBI" id="CHEBI:29105"/>
    </cofactor>
</comment>
<evidence type="ECO:0000256" key="3">
    <source>
        <dbReference type="ARBA" id="ARBA00010718"/>
    </source>
</evidence>
<dbReference type="AlphaFoldDB" id="A0A813TWQ2"/>
<dbReference type="InterPro" id="IPR036398">
    <property type="entry name" value="CA_dom_sf"/>
</dbReference>
<evidence type="ECO:0000256" key="4">
    <source>
        <dbReference type="ARBA" id="ARBA00012925"/>
    </source>
</evidence>
<dbReference type="EC" id="4.2.1.1" evidence="4"/>
<evidence type="ECO:0000256" key="8">
    <source>
        <dbReference type="ARBA" id="ARBA00023239"/>
    </source>
</evidence>
<evidence type="ECO:0000256" key="9">
    <source>
        <dbReference type="ARBA" id="ARBA00048348"/>
    </source>
</evidence>
<keyword evidence="5" id="KW-0272">Extracellular matrix</keyword>
<evidence type="ECO:0000313" key="14">
    <source>
        <dbReference type="Proteomes" id="UP000663852"/>
    </source>
</evidence>
<dbReference type="PANTHER" id="PTHR18952:SF141">
    <property type="entry name" value="CARBONIC ANHYDRASE"/>
    <property type="match status" value="1"/>
</dbReference>
<dbReference type="EMBL" id="CAJNOR010000429">
    <property type="protein sequence ID" value="CAF0911748.1"/>
    <property type="molecule type" value="Genomic_DNA"/>
</dbReference>
<dbReference type="Proteomes" id="UP000663828">
    <property type="component" value="Unassembled WGS sequence"/>
</dbReference>
<dbReference type="Pfam" id="PF00194">
    <property type="entry name" value="Carb_anhydrase"/>
    <property type="match status" value="1"/>
</dbReference>
<sequence length="357" mass="41077">MTRVKMVEDNNPSAIVIGRGNDRVAINFKPNQLGQLQTGLLSSILIELGDIEVEIRRSKKALETRSKSLNHRLNELGKSKKNGEKSKPVQAHWDYSSLFGPNMWSRIFPDLKDRKFQSPIRIYTEQAEYEPILTRYPLIFDTVDDCCQTLENTGHTFQVSGTGHTYITGGPVLDEFQFLQFHMHWGANEHEGSEHVIDDVRSVAELHIVTWNTTQFSTPQEAAISDQFDGLLVFAVLFNVVPIDNPTLEQLIELLPQIAHKGQKITLDSNVVSLRNFMPKNMEDYYTYSGSLTTPMCYESVRWVIYRERMNISRKQLNQLRKLRHTCASDKAVNGCIKKNFRPLMPINGRRIFRSFR</sequence>
<comment type="subcellular location">
    <subcellularLocation>
        <location evidence="2">Secreted</location>
        <location evidence="2">Extracellular space</location>
        <location evidence="2">Extracellular matrix</location>
    </subcellularLocation>
</comment>
<dbReference type="InterPro" id="IPR001148">
    <property type="entry name" value="CA_dom"/>
</dbReference>
<protein>
    <recommendedName>
        <fullName evidence="4">carbonic anhydrase</fullName>
        <ecNumber evidence="4">4.2.1.1</ecNumber>
    </recommendedName>
</protein>
<dbReference type="Proteomes" id="UP000663852">
    <property type="component" value="Unassembled WGS sequence"/>
</dbReference>
<evidence type="ECO:0000313" key="12">
    <source>
        <dbReference type="EMBL" id="CAF0911748.1"/>
    </source>
</evidence>
<dbReference type="SMART" id="SM01057">
    <property type="entry name" value="Carb_anhydrase"/>
    <property type="match status" value="1"/>
</dbReference>
<gene>
    <name evidence="11" type="ORF">EDS130_LOCUS5670</name>
    <name evidence="12" type="ORF">XAT740_LOCUS8573</name>
</gene>
<evidence type="ECO:0000256" key="5">
    <source>
        <dbReference type="ARBA" id="ARBA00022530"/>
    </source>
</evidence>
<keyword evidence="7" id="KW-0862">Zinc</keyword>
<evidence type="ECO:0000313" key="11">
    <source>
        <dbReference type="EMBL" id="CAF0817468.1"/>
    </source>
</evidence>
<dbReference type="OrthoDB" id="429145at2759"/>
<comment type="catalytic activity">
    <reaction evidence="9">
        <text>hydrogencarbonate + H(+) = CO2 + H2O</text>
        <dbReference type="Rhea" id="RHEA:10748"/>
        <dbReference type="ChEBI" id="CHEBI:15377"/>
        <dbReference type="ChEBI" id="CHEBI:15378"/>
        <dbReference type="ChEBI" id="CHEBI:16526"/>
        <dbReference type="ChEBI" id="CHEBI:17544"/>
        <dbReference type="EC" id="4.2.1.1"/>
    </reaction>
</comment>
<dbReference type="PROSITE" id="PS51144">
    <property type="entry name" value="ALPHA_CA_2"/>
    <property type="match status" value="1"/>
</dbReference>
<dbReference type="PANTHER" id="PTHR18952">
    <property type="entry name" value="CARBONIC ANHYDRASE"/>
    <property type="match status" value="1"/>
</dbReference>
<dbReference type="GO" id="GO:0005737">
    <property type="term" value="C:cytoplasm"/>
    <property type="evidence" value="ECO:0007669"/>
    <property type="project" value="TreeGrafter"/>
</dbReference>
<dbReference type="CDD" id="cd00326">
    <property type="entry name" value="alpha_CA"/>
    <property type="match status" value="1"/>
</dbReference>
<keyword evidence="6" id="KW-0479">Metal-binding</keyword>
<dbReference type="GO" id="GO:0008270">
    <property type="term" value="F:zinc ion binding"/>
    <property type="evidence" value="ECO:0007669"/>
    <property type="project" value="InterPro"/>
</dbReference>
<keyword evidence="5" id="KW-0964">Secreted</keyword>